<dbReference type="OrthoDB" id="3787586at2759"/>
<evidence type="ECO:0000313" key="4">
    <source>
        <dbReference type="RefSeq" id="XP_033571439.1"/>
    </source>
</evidence>
<dbReference type="AlphaFoldDB" id="A0A6A6Y8L9"/>
<proteinExistence type="predicted"/>
<keyword evidence="3" id="KW-1185">Reference proteome</keyword>
<feature type="compositionally biased region" description="Basic residues" evidence="1">
    <location>
        <begin position="101"/>
        <end position="112"/>
    </location>
</feature>
<dbReference type="EMBL" id="MU003713">
    <property type="protein sequence ID" value="KAF2804475.1"/>
    <property type="molecule type" value="Genomic_DNA"/>
</dbReference>
<evidence type="ECO:0000313" key="2">
    <source>
        <dbReference type="EMBL" id="KAF2804475.1"/>
    </source>
</evidence>
<evidence type="ECO:0000313" key="3">
    <source>
        <dbReference type="Proteomes" id="UP000504636"/>
    </source>
</evidence>
<dbReference type="Proteomes" id="UP000504636">
    <property type="component" value="Unplaced"/>
</dbReference>
<feature type="non-terminal residue" evidence="2">
    <location>
        <position position="1"/>
    </location>
</feature>
<reference evidence="2 4" key="1">
    <citation type="journal article" date="2020" name="Stud. Mycol.">
        <title>101 Dothideomycetes genomes: a test case for predicting lifestyles and emergence of pathogens.</title>
        <authorList>
            <person name="Haridas S."/>
            <person name="Albert R."/>
            <person name="Binder M."/>
            <person name="Bloem J."/>
            <person name="Labutti K."/>
            <person name="Salamov A."/>
            <person name="Andreopoulos B."/>
            <person name="Baker S."/>
            <person name="Barry K."/>
            <person name="Bills G."/>
            <person name="Bluhm B."/>
            <person name="Cannon C."/>
            <person name="Castanera R."/>
            <person name="Culley D."/>
            <person name="Daum C."/>
            <person name="Ezra D."/>
            <person name="Gonzalez J."/>
            <person name="Henrissat B."/>
            <person name="Kuo A."/>
            <person name="Liang C."/>
            <person name="Lipzen A."/>
            <person name="Lutzoni F."/>
            <person name="Magnuson J."/>
            <person name="Mondo S."/>
            <person name="Nolan M."/>
            <person name="Ohm R."/>
            <person name="Pangilinan J."/>
            <person name="Park H.-J."/>
            <person name="Ramirez L."/>
            <person name="Alfaro M."/>
            <person name="Sun H."/>
            <person name="Tritt A."/>
            <person name="Yoshinaga Y."/>
            <person name="Zwiers L.-H."/>
            <person name="Turgeon B."/>
            <person name="Goodwin S."/>
            <person name="Spatafora J."/>
            <person name="Crous P."/>
            <person name="Grigoriev I."/>
        </authorList>
    </citation>
    <scope>NUCLEOTIDE SEQUENCE</scope>
    <source>
        <strain evidence="2 4">CBS 304.34</strain>
    </source>
</reference>
<gene>
    <name evidence="2 4" type="ORF">BDZ99DRAFT_545203</name>
</gene>
<name>A0A6A6Y8L9_9PEZI</name>
<accession>A0A6A6Y8L9</accession>
<feature type="compositionally biased region" description="Acidic residues" evidence="1">
    <location>
        <begin position="140"/>
        <end position="154"/>
    </location>
</feature>
<reference evidence="4" key="3">
    <citation type="submission" date="2025-04" db="UniProtKB">
        <authorList>
            <consortium name="RefSeq"/>
        </authorList>
    </citation>
    <scope>IDENTIFICATION</scope>
    <source>
        <strain evidence="4">CBS 304.34</strain>
    </source>
</reference>
<reference evidence="4" key="2">
    <citation type="submission" date="2020-04" db="EMBL/GenBank/DDBJ databases">
        <authorList>
            <consortium name="NCBI Genome Project"/>
        </authorList>
    </citation>
    <scope>NUCLEOTIDE SEQUENCE</scope>
    <source>
        <strain evidence="4">CBS 304.34</strain>
    </source>
</reference>
<sequence>ITLVTIQAFILLHNLIKQEANKPGSKQRLQRHVQKLASAASISFAKQTLLQDQNRFLYKLNKEAKCRRSTKSLILGKAKVMSYEGLEEARANRAAKDIAKGKGKGQRGRPRKNPAPEAEVEASKGKRGRKRKSLALDSGADADADADAEADSLEVEAGKLKRGRKRKNPVPEVDAEAGSLELEAGLLVPKDKVARMSEVEPAKVPAAPFRAPVAWMY</sequence>
<organism evidence="2">
    <name type="scientific">Mytilinidion resinicola</name>
    <dbReference type="NCBI Taxonomy" id="574789"/>
    <lineage>
        <taxon>Eukaryota</taxon>
        <taxon>Fungi</taxon>
        <taxon>Dikarya</taxon>
        <taxon>Ascomycota</taxon>
        <taxon>Pezizomycotina</taxon>
        <taxon>Dothideomycetes</taxon>
        <taxon>Pleosporomycetidae</taxon>
        <taxon>Mytilinidiales</taxon>
        <taxon>Mytilinidiaceae</taxon>
        <taxon>Mytilinidion</taxon>
    </lineage>
</organism>
<dbReference type="RefSeq" id="XP_033571439.1">
    <property type="nucleotide sequence ID" value="XM_033726835.1"/>
</dbReference>
<evidence type="ECO:0000256" key="1">
    <source>
        <dbReference type="SAM" id="MobiDB-lite"/>
    </source>
</evidence>
<protein>
    <submittedName>
        <fullName evidence="2 4">Uncharacterized protein</fullName>
    </submittedName>
</protein>
<feature type="region of interest" description="Disordered" evidence="1">
    <location>
        <begin position="94"/>
        <end position="172"/>
    </location>
</feature>
<dbReference type="GeneID" id="54467728"/>